<keyword evidence="3" id="KW-1185">Reference proteome</keyword>
<evidence type="ECO:0000313" key="2">
    <source>
        <dbReference type="EMBL" id="MFB9443682.1"/>
    </source>
</evidence>
<evidence type="ECO:0000313" key="3">
    <source>
        <dbReference type="Proteomes" id="UP001589608"/>
    </source>
</evidence>
<reference evidence="2 3" key="1">
    <citation type="submission" date="2024-09" db="EMBL/GenBank/DDBJ databases">
        <authorList>
            <person name="Sun Q."/>
            <person name="Mori K."/>
        </authorList>
    </citation>
    <scope>NUCLEOTIDE SEQUENCE [LARGE SCALE GENOMIC DNA]</scope>
    <source>
        <strain evidence="2 3">JCM 3307</strain>
    </source>
</reference>
<proteinExistence type="predicted"/>
<comment type="caution">
    <text evidence="2">The sequence shown here is derived from an EMBL/GenBank/DDBJ whole genome shotgun (WGS) entry which is preliminary data.</text>
</comment>
<organism evidence="2 3">
    <name type="scientific">Dactylosporangium vinaceum</name>
    <dbReference type="NCBI Taxonomy" id="53362"/>
    <lineage>
        <taxon>Bacteria</taxon>
        <taxon>Bacillati</taxon>
        <taxon>Actinomycetota</taxon>
        <taxon>Actinomycetes</taxon>
        <taxon>Micromonosporales</taxon>
        <taxon>Micromonosporaceae</taxon>
        <taxon>Dactylosporangium</taxon>
    </lineage>
</organism>
<gene>
    <name evidence="2" type="ORF">ACFFTR_11365</name>
</gene>
<evidence type="ECO:0000256" key="1">
    <source>
        <dbReference type="SAM" id="MobiDB-lite"/>
    </source>
</evidence>
<protein>
    <submittedName>
        <fullName evidence="2">Uncharacterized protein</fullName>
    </submittedName>
</protein>
<name>A0ABV5M4B7_9ACTN</name>
<sequence length="51" mass="5680">MGRRAEYTARLGTLPPAEPMHGRPVFDRVAASTDPDVAWIVRDSLGKARMR</sequence>
<dbReference type="RefSeq" id="WP_223093521.1">
    <property type="nucleotide sequence ID" value="NZ_CP061913.1"/>
</dbReference>
<dbReference type="Proteomes" id="UP001589608">
    <property type="component" value="Unassembled WGS sequence"/>
</dbReference>
<dbReference type="EMBL" id="JBHMCA010000022">
    <property type="protein sequence ID" value="MFB9443682.1"/>
    <property type="molecule type" value="Genomic_DNA"/>
</dbReference>
<accession>A0ABV5M4B7</accession>
<feature type="region of interest" description="Disordered" evidence="1">
    <location>
        <begin position="1"/>
        <end position="21"/>
    </location>
</feature>